<accession>A0A0R3RQT7</accession>
<evidence type="ECO:0000256" key="1">
    <source>
        <dbReference type="SAM" id="MobiDB-lite"/>
    </source>
</evidence>
<dbReference type="AlphaFoldDB" id="A0A0R3RQT7"/>
<dbReference type="WBParaSite" id="EEL_0000406101-mRNA-1">
    <property type="protein sequence ID" value="EEL_0000406101-mRNA-1"/>
    <property type="gene ID" value="EEL_0000406101"/>
</dbReference>
<name>A0A0R3RQT7_9BILA</name>
<reference evidence="3" key="1">
    <citation type="submission" date="2017-02" db="UniProtKB">
        <authorList>
            <consortium name="WormBaseParasite"/>
        </authorList>
    </citation>
    <scope>IDENTIFICATION</scope>
</reference>
<protein>
    <submittedName>
        <fullName evidence="3">BRF1 domain-containing protein</fullName>
    </submittedName>
</protein>
<sequence length="239" mass="27208">MPRKCQKTELIKRSERRIKDIRVTKPNQVRKPRMVHREVICYEIPPEIRSVQQGRIRPGSVAPLLSRRAKALALMAHYNHYTKDEKNDASDNSDEDIFMDDADYDDDDDDDDEIYDHDHHYRSYNHYRSPISMNRDYVEYEEDLIPSSSSSSSLLHPISAAQFLRAQAQPKRRKATPKSIIKSAAATAVAVASKPISGVMIKKNVTCCEPKDKIKKTEVNLGVVRSGPITRSRGAALMN</sequence>
<evidence type="ECO:0000313" key="2">
    <source>
        <dbReference type="Proteomes" id="UP000050640"/>
    </source>
</evidence>
<feature type="region of interest" description="Disordered" evidence="1">
    <location>
        <begin position="84"/>
        <end position="108"/>
    </location>
</feature>
<feature type="compositionally biased region" description="Acidic residues" evidence="1">
    <location>
        <begin position="91"/>
        <end position="108"/>
    </location>
</feature>
<organism evidence="2 3">
    <name type="scientific">Elaeophora elaphi</name>
    <dbReference type="NCBI Taxonomy" id="1147741"/>
    <lineage>
        <taxon>Eukaryota</taxon>
        <taxon>Metazoa</taxon>
        <taxon>Ecdysozoa</taxon>
        <taxon>Nematoda</taxon>
        <taxon>Chromadorea</taxon>
        <taxon>Rhabditida</taxon>
        <taxon>Spirurina</taxon>
        <taxon>Spiruromorpha</taxon>
        <taxon>Filarioidea</taxon>
        <taxon>Onchocercidae</taxon>
        <taxon>Elaeophora</taxon>
    </lineage>
</organism>
<evidence type="ECO:0000313" key="3">
    <source>
        <dbReference type="WBParaSite" id="EEL_0000406101-mRNA-1"/>
    </source>
</evidence>
<proteinExistence type="predicted"/>
<dbReference type="Proteomes" id="UP000050640">
    <property type="component" value="Unplaced"/>
</dbReference>
<keyword evidence="2" id="KW-1185">Reference proteome</keyword>